<dbReference type="GO" id="GO:0005085">
    <property type="term" value="F:guanyl-nucleotide exchange factor activity"/>
    <property type="evidence" value="ECO:0007669"/>
    <property type="project" value="UniProtKB-KW"/>
</dbReference>
<sequence>MYIVYCQNKPKSEHIVSEYIDTFFEDLKQRLGHRLQLTDLLIKPVQRIMKYQLLLKDFLKYSKKASLDTSELEKAVEVMCIVPKRCNDMMNVGRLQGFDGKIVAQGKLLLQDTFLVTDQDTGLLPRCKERRVFLFEQIVIFSEPLDKKKGFSMPGFLFKNSIKP</sequence>
<dbReference type="InterPro" id="IPR000219">
    <property type="entry name" value="DH_dom"/>
</dbReference>
<dbReference type="PROSITE" id="PS50010">
    <property type="entry name" value="DH_2"/>
    <property type="match status" value="1"/>
</dbReference>
<dbReference type="InterPro" id="IPR011993">
    <property type="entry name" value="PH-like_dom_sf"/>
</dbReference>
<evidence type="ECO:0000259" key="2">
    <source>
        <dbReference type="PROSITE" id="PS50010"/>
    </source>
</evidence>
<reference evidence="3 4" key="1">
    <citation type="submission" date="2016-06" db="EMBL/GenBank/DDBJ databases">
        <title>The Draft Genome Sequence and Annotation of the Desert Woodrat Neotoma lepida.</title>
        <authorList>
            <person name="Campbell M."/>
            <person name="Oakeson K.F."/>
            <person name="Yandell M."/>
            <person name="Halpert J.R."/>
            <person name="Dearing D."/>
        </authorList>
    </citation>
    <scope>NUCLEOTIDE SEQUENCE [LARGE SCALE GENOMIC DNA]</scope>
    <source>
        <strain evidence="3">417</strain>
        <tissue evidence="3">Liver</tissue>
    </source>
</reference>
<dbReference type="EMBL" id="LZPO01087172">
    <property type="protein sequence ID" value="OBS66880.1"/>
    <property type="molecule type" value="Genomic_DNA"/>
</dbReference>
<dbReference type="PANTHER" id="PTHR22826:SF104">
    <property type="entry name" value="TRIPLE FUNCTIONAL DOMAIN PROTEIN"/>
    <property type="match status" value="1"/>
</dbReference>
<dbReference type="AlphaFoldDB" id="A0A1A6GMD6"/>
<dbReference type="InterPro" id="IPR055251">
    <property type="entry name" value="SOS1_NGEF_PH"/>
</dbReference>
<keyword evidence="1" id="KW-0344">Guanine-nucleotide releasing factor</keyword>
<feature type="domain" description="DH" evidence="2">
    <location>
        <begin position="1"/>
        <end position="89"/>
    </location>
</feature>
<gene>
    <name evidence="3" type="ORF">A6R68_04573</name>
</gene>
<dbReference type="GO" id="GO:0005737">
    <property type="term" value="C:cytoplasm"/>
    <property type="evidence" value="ECO:0007669"/>
    <property type="project" value="TreeGrafter"/>
</dbReference>
<dbReference type="OrthoDB" id="10256089at2759"/>
<protein>
    <recommendedName>
        <fullName evidence="2">DH domain-containing protein</fullName>
    </recommendedName>
</protein>
<evidence type="ECO:0000313" key="4">
    <source>
        <dbReference type="Proteomes" id="UP000092124"/>
    </source>
</evidence>
<dbReference type="Pfam" id="PF00621">
    <property type="entry name" value="RhoGEF"/>
    <property type="match status" value="1"/>
</dbReference>
<dbReference type="Pfam" id="PF22697">
    <property type="entry name" value="SOS1_NGEF_PH"/>
    <property type="match status" value="1"/>
</dbReference>
<dbReference type="Proteomes" id="UP000092124">
    <property type="component" value="Unassembled WGS sequence"/>
</dbReference>
<dbReference type="Gene3D" id="2.30.29.30">
    <property type="entry name" value="Pleckstrin-homology domain (PH domain)/Phosphotyrosine-binding domain (PTB)"/>
    <property type="match status" value="1"/>
</dbReference>
<dbReference type="STRING" id="56216.A0A1A6GMD6"/>
<proteinExistence type="predicted"/>
<evidence type="ECO:0000313" key="3">
    <source>
        <dbReference type="EMBL" id="OBS66880.1"/>
    </source>
</evidence>
<dbReference type="PANTHER" id="PTHR22826">
    <property type="entry name" value="RHO GUANINE EXCHANGE FACTOR-RELATED"/>
    <property type="match status" value="1"/>
</dbReference>
<dbReference type="InterPro" id="IPR051336">
    <property type="entry name" value="RhoGEF_Guanine_NuclExch_SF"/>
</dbReference>
<dbReference type="Gene3D" id="1.20.900.10">
    <property type="entry name" value="Dbl homology (DH) domain"/>
    <property type="match status" value="1"/>
</dbReference>
<dbReference type="InterPro" id="IPR035899">
    <property type="entry name" value="DBL_dom_sf"/>
</dbReference>
<name>A0A1A6GMD6_NEOLE</name>
<dbReference type="SUPFAM" id="SSF48065">
    <property type="entry name" value="DBL homology domain (DH-domain)"/>
    <property type="match status" value="1"/>
</dbReference>
<accession>A0A1A6GMD6</accession>
<organism evidence="3 4">
    <name type="scientific">Neotoma lepida</name>
    <name type="common">Desert woodrat</name>
    <dbReference type="NCBI Taxonomy" id="56216"/>
    <lineage>
        <taxon>Eukaryota</taxon>
        <taxon>Metazoa</taxon>
        <taxon>Chordata</taxon>
        <taxon>Craniata</taxon>
        <taxon>Vertebrata</taxon>
        <taxon>Euteleostomi</taxon>
        <taxon>Mammalia</taxon>
        <taxon>Eutheria</taxon>
        <taxon>Euarchontoglires</taxon>
        <taxon>Glires</taxon>
        <taxon>Rodentia</taxon>
        <taxon>Myomorpha</taxon>
        <taxon>Muroidea</taxon>
        <taxon>Cricetidae</taxon>
        <taxon>Neotominae</taxon>
        <taxon>Neotoma</taxon>
    </lineage>
</organism>
<dbReference type="GO" id="GO:0019898">
    <property type="term" value="C:extrinsic component of membrane"/>
    <property type="evidence" value="ECO:0007669"/>
    <property type="project" value="TreeGrafter"/>
</dbReference>
<dbReference type="GO" id="GO:0007411">
    <property type="term" value="P:axon guidance"/>
    <property type="evidence" value="ECO:0007669"/>
    <property type="project" value="TreeGrafter"/>
</dbReference>
<comment type="caution">
    <text evidence="3">The sequence shown here is derived from an EMBL/GenBank/DDBJ whole genome shotgun (WGS) entry which is preliminary data.</text>
</comment>
<evidence type="ECO:0000256" key="1">
    <source>
        <dbReference type="ARBA" id="ARBA00022658"/>
    </source>
</evidence>
<keyword evidence="4" id="KW-1185">Reference proteome</keyword>
<dbReference type="SUPFAM" id="SSF50729">
    <property type="entry name" value="PH domain-like"/>
    <property type="match status" value="1"/>
</dbReference>